<keyword evidence="2" id="KW-0732">Signal</keyword>
<feature type="compositionally biased region" description="Low complexity" evidence="1">
    <location>
        <begin position="75"/>
        <end position="88"/>
    </location>
</feature>
<comment type="caution">
    <text evidence="3">The sequence shown here is derived from an EMBL/GenBank/DDBJ whole genome shotgun (WGS) entry which is preliminary data.</text>
</comment>
<dbReference type="EMBL" id="NPEX01000016">
    <property type="protein sequence ID" value="RAI45416.1"/>
    <property type="molecule type" value="Genomic_DNA"/>
</dbReference>
<evidence type="ECO:0000313" key="3">
    <source>
        <dbReference type="EMBL" id="RAI45416.1"/>
    </source>
</evidence>
<accession>A0A327L4T3</accession>
<gene>
    <name evidence="3" type="ORF">CH341_04020</name>
</gene>
<evidence type="ECO:0000256" key="1">
    <source>
        <dbReference type="SAM" id="MobiDB-lite"/>
    </source>
</evidence>
<dbReference type="Proteomes" id="UP000249130">
    <property type="component" value="Unassembled WGS sequence"/>
</dbReference>
<protein>
    <submittedName>
        <fullName evidence="3">Uncharacterized protein</fullName>
    </submittedName>
</protein>
<keyword evidence="4" id="KW-1185">Reference proteome</keyword>
<evidence type="ECO:0000256" key="2">
    <source>
        <dbReference type="SAM" id="SignalP"/>
    </source>
</evidence>
<feature type="region of interest" description="Disordered" evidence="1">
    <location>
        <begin position="41"/>
        <end position="88"/>
    </location>
</feature>
<evidence type="ECO:0000313" key="4">
    <source>
        <dbReference type="Proteomes" id="UP000249130"/>
    </source>
</evidence>
<reference evidence="3 4" key="1">
    <citation type="submission" date="2017-07" db="EMBL/GenBank/DDBJ databases">
        <title>Draft Genome Sequences of Select Purple Nonsulfur Bacteria.</title>
        <authorList>
            <person name="Lasarre B."/>
            <person name="Mckinlay J.B."/>
        </authorList>
    </citation>
    <scope>NUCLEOTIDE SEQUENCE [LARGE SCALE GENOMIC DNA]</scope>
    <source>
        <strain evidence="3 4">DSM 5909</strain>
    </source>
</reference>
<sequence>MIVRPFRLSPTASLVAASLIGISSVAVAQVQLEDRWPAPTQQMEQRAPAATEAPAEGQPAAKPRAARKPKPAPTPAAEGADPAVAPAPRAAAAKPAAAPAGAPKAIACSGVFAKSSNHLALASTFNDKNVTFTEVDGPEGSKLNATVLFPDDPKRRLEVLWQNEAARSDTALIVVTGGSTWTGPKGLKLGLGLAALEKINGKPFKLKGFDQDDGGSVVDWQGGALASLPGGCSVGLRFAPDPKATEAAKAQAAGKEFVSTDAALKGVKPVVAEILFGYPQSP</sequence>
<dbReference type="AlphaFoldDB" id="A0A327L4T3"/>
<organism evidence="3 4">
    <name type="scientific">Rhodoplanes roseus</name>
    <dbReference type="NCBI Taxonomy" id="29409"/>
    <lineage>
        <taxon>Bacteria</taxon>
        <taxon>Pseudomonadati</taxon>
        <taxon>Pseudomonadota</taxon>
        <taxon>Alphaproteobacteria</taxon>
        <taxon>Hyphomicrobiales</taxon>
        <taxon>Nitrobacteraceae</taxon>
        <taxon>Rhodoplanes</taxon>
    </lineage>
</organism>
<proteinExistence type="predicted"/>
<feature type="signal peptide" evidence="2">
    <location>
        <begin position="1"/>
        <end position="28"/>
    </location>
</feature>
<dbReference type="OrthoDB" id="1144014at2"/>
<name>A0A327L4T3_9BRAD</name>
<feature type="chain" id="PRO_5016413046" evidence="2">
    <location>
        <begin position="29"/>
        <end position="282"/>
    </location>
</feature>
<dbReference type="RefSeq" id="WP_111417749.1">
    <property type="nucleotide sequence ID" value="NZ_NPEX01000016.1"/>
</dbReference>